<evidence type="ECO:0000256" key="5">
    <source>
        <dbReference type="ARBA" id="ARBA00022989"/>
    </source>
</evidence>
<feature type="transmembrane region" description="Helical" evidence="7">
    <location>
        <begin position="452"/>
        <end position="471"/>
    </location>
</feature>
<dbReference type="RefSeq" id="WP_092691352.1">
    <property type="nucleotide sequence ID" value="NZ_FNBK01000006.1"/>
</dbReference>
<protein>
    <submittedName>
        <fullName evidence="8">Glycine betaine transporter</fullName>
    </submittedName>
</protein>
<dbReference type="InterPro" id="IPR018093">
    <property type="entry name" value="BCCT_CS"/>
</dbReference>
<gene>
    <name evidence="8" type="ORF">SAMN05216218_106240</name>
</gene>
<dbReference type="PROSITE" id="PS01303">
    <property type="entry name" value="BCCT"/>
    <property type="match status" value="1"/>
</dbReference>
<evidence type="ECO:0000313" key="9">
    <source>
        <dbReference type="Proteomes" id="UP000199076"/>
    </source>
</evidence>
<feature type="transmembrane region" description="Helical" evidence="7">
    <location>
        <begin position="91"/>
        <end position="111"/>
    </location>
</feature>
<reference evidence="9" key="1">
    <citation type="submission" date="2016-10" db="EMBL/GenBank/DDBJ databases">
        <authorList>
            <person name="Varghese N."/>
            <person name="Submissions S."/>
        </authorList>
    </citation>
    <scope>NUCLEOTIDE SEQUENCE [LARGE SCALE GENOMIC DNA]</scope>
    <source>
        <strain evidence="9">IBRC-M 10760</strain>
    </source>
</reference>
<dbReference type="PANTHER" id="PTHR30047">
    <property type="entry name" value="HIGH-AFFINITY CHOLINE TRANSPORT PROTEIN-RELATED"/>
    <property type="match status" value="1"/>
</dbReference>
<feature type="transmembrane region" description="Helical" evidence="7">
    <location>
        <begin position="234"/>
        <end position="256"/>
    </location>
</feature>
<name>A0A1G7LCQ3_9EURY</name>
<keyword evidence="3" id="KW-1003">Cell membrane</keyword>
<comment type="subcellular location">
    <subcellularLocation>
        <location evidence="1">Cell membrane</location>
        <topology evidence="1">Multi-pass membrane protein</topology>
    </subcellularLocation>
</comment>
<feature type="transmembrane region" description="Helical" evidence="7">
    <location>
        <begin position="46"/>
        <end position="71"/>
    </location>
</feature>
<evidence type="ECO:0000256" key="4">
    <source>
        <dbReference type="ARBA" id="ARBA00022692"/>
    </source>
</evidence>
<accession>A0A1G7LCQ3</accession>
<proteinExistence type="predicted"/>
<keyword evidence="9" id="KW-1185">Reference proteome</keyword>
<dbReference type="OrthoDB" id="141573at2157"/>
<evidence type="ECO:0000256" key="3">
    <source>
        <dbReference type="ARBA" id="ARBA00022475"/>
    </source>
</evidence>
<feature type="transmembrane region" description="Helical" evidence="7">
    <location>
        <begin position="200"/>
        <end position="222"/>
    </location>
</feature>
<dbReference type="AlphaFoldDB" id="A0A1G7LCQ3"/>
<dbReference type="Proteomes" id="UP000199076">
    <property type="component" value="Unassembled WGS sequence"/>
</dbReference>
<keyword evidence="2" id="KW-0813">Transport</keyword>
<sequence>MSLVQQALEGTDSTIFVGSLSLLLAITAVIIVWPDATATQLATVNAYVVSNFSWLFLWLVFLSFVFLLYVLLGPWGNIKLGDPDEEPAFSYLGYLVMIFTAGLSSGGLEYWGPVEPLVHYQTAPPFVGSSSGGWAGMVSALQYAIFHYGTSAWAGYVVFGIAVSYFAYRKDMPFRPAVILAPFVGTDNVDGWLGKAVDTLAVVVSVSGITISFGLGVDQFFAGLSYNWGVQVGALGEVLFILLITGLFLLSVTAGIQEGIQRFANLNVVLLLVLMSAALVFGPLSFLLNLGTQALRGYVTDFVGMSLYFTPEASGWFGSWTVFFWAWWLTFAPMVGVFMARISRGRTLRQLVFAGILGSFALTVPWYVATGGSALWLQTTGQADLLAVYSDVGLAGVSFALFDQLLPFADLFSAILLGLVLSFLITTLDSATFSSSMIANKGEPSPSTLNRITWGLVLGFLTIAPTLAGGISVLRSFTVLAGIPAAILCLIALVGMVVQLERHAPVLLSESKYTDTDIASSVRRKLPDRVAENQPTDD</sequence>
<evidence type="ECO:0000256" key="2">
    <source>
        <dbReference type="ARBA" id="ARBA00022448"/>
    </source>
</evidence>
<dbReference type="InterPro" id="IPR000060">
    <property type="entry name" value="BCCT_transptr"/>
</dbReference>
<evidence type="ECO:0000256" key="6">
    <source>
        <dbReference type="ARBA" id="ARBA00023136"/>
    </source>
</evidence>
<dbReference type="PANTHER" id="PTHR30047:SF7">
    <property type="entry name" value="HIGH-AFFINITY CHOLINE TRANSPORT PROTEIN"/>
    <property type="match status" value="1"/>
</dbReference>
<evidence type="ECO:0000256" key="7">
    <source>
        <dbReference type="SAM" id="Phobius"/>
    </source>
</evidence>
<dbReference type="GO" id="GO:0022857">
    <property type="term" value="F:transmembrane transporter activity"/>
    <property type="evidence" value="ECO:0007669"/>
    <property type="project" value="InterPro"/>
</dbReference>
<feature type="transmembrane region" description="Helical" evidence="7">
    <location>
        <begin position="317"/>
        <end position="339"/>
    </location>
</feature>
<dbReference type="EMBL" id="FNBK01000006">
    <property type="protein sequence ID" value="SDF47084.1"/>
    <property type="molecule type" value="Genomic_DNA"/>
</dbReference>
<feature type="transmembrane region" description="Helical" evidence="7">
    <location>
        <begin position="411"/>
        <end position="431"/>
    </location>
</feature>
<keyword evidence="4 7" id="KW-0812">Transmembrane</keyword>
<evidence type="ECO:0000313" key="8">
    <source>
        <dbReference type="EMBL" id="SDF47084.1"/>
    </source>
</evidence>
<keyword evidence="5 7" id="KW-1133">Transmembrane helix</keyword>
<feature type="transmembrane region" description="Helical" evidence="7">
    <location>
        <begin position="477"/>
        <end position="498"/>
    </location>
</feature>
<keyword evidence="6 7" id="KW-0472">Membrane</keyword>
<organism evidence="8 9">
    <name type="scientific">Halorientalis regularis</name>
    <dbReference type="NCBI Taxonomy" id="660518"/>
    <lineage>
        <taxon>Archaea</taxon>
        <taxon>Methanobacteriati</taxon>
        <taxon>Methanobacteriota</taxon>
        <taxon>Stenosarchaea group</taxon>
        <taxon>Halobacteria</taxon>
        <taxon>Halobacteriales</taxon>
        <taxon>Haloarculaceae</taxon>
        <taxon>Halorientalis</taxon>
    </lineage>
</organism>
<feature type="transmembrane region" description="Helical" evidence="7">
    <location>
        <begin position="15"/>
        <end position="34"/>
    </location>
</feature>
<feature type="transmembrane region" description="Helical" evidence="7">
    <location>
        <begin position="351"/>
        <end position="369"/>
    </location>
</feature>
<dbReference type="GO" id="GO:0005886">
    <property type="term" value="C:plasma membrane"/>
    <property type="evidence" value="ECO:0007669"/>
    <property type="project" value="UniProtKB-SubCell"/>
</dbReference>
<feature type="transmembrane region" description="Helical" evidence="7">
    <location>
        <begin position="151"/>
        <end position="168"/>
    </location>
</feature>
<dbReference type="Pfam" id="PF02028">
    <property type="entry name" value="BCCT"/>
    <property type="match status" value="1"/>
</dbReference>
<evidence type="ECO:0000256" key="1">
    <source>
        <dbReference type="ARBA" id="ARBA00004651"/>
    </source>
</evidence>
<feature type="transmembrane region" description="Helical" evidence="7">
    <location>
        <begin position="268"/>
        <end position="288"/>
    </location>
</feature>